<dbReference type="SUPFAM" id="SSF55811">
    <property type="entry name" value="Nudix"/>
    <property type="match status" value="1"/>
</dbReference>
<protein>
    <recommendedName>
        <fullName evidence="4">GDP-mannose pyrophosphatase</fullName>
    </recommendedName>
    <alternativeName>
        <fullName evidence="6">GDP-mannose hydrolase</fullName>
    </alternativeName>
    <alternativeName>
        <fullName evidence="7">GDPMK</fullName>
    </alternativeName>
</protein>
<keyword evidence="10" id="KW-1185">Reference proteome</keyword>
<dbReference type="GO" id="GO:0006753">
    <property type="term" value="P:nucleoside phosphate metabolic process"/>
    <property type="evidence" value="ECO:0007669"/>
    <property type="project" value="TreeGrafter"/>
</dbReference>
<dbReference type="GO" id="GO:0019693">
    <property type="term" value="P:ribose phosphate metabolic process"/>
    <property type="evidence" value="ECO:0007669"/>
    <property type="project" value="TreeGrafter"/>
</dbReference>
<dbReference type="HOGENOM" id="CLU_062658_8_0_5"/>
<comment type="catalytic activity">
    <reaction evidence="1">
        <text>GDP-alpha-D-mannose + H2O = alpha-D-mannose 1-phosphate + GMP + 2 H(+)</text>
        <dbReference type="Rhea" id="RHEA:27978"/>
        <dbReference type="ChEBI" id="CHEBI:15377"/>
        <dbReference type="ChEBI" id="CHEBI:15378"/>
        <dbReference type="ChEBI" id="CHEBI:57527"/>
        <dbReference type="ChEBI" id="CHEBI:58115"/>
        <dbReference type="ChEBI" id="CHEBI:58409"/>
    </reaction>
</comment>
<proteinExistence type="inferred from homology"/>
<keyword evidence="5 9" id="KW-0378">Hydrolase</keyword>
<accession>X5MBE4</accession>
<evidence type="ECO:0000256" key="3">
    <source>
        <dbReference type="ARBA" id="ARBA00007275"/>
    </source>
</evidence>
<name>X5MBE4_9HYPH</name>
<sequence length="204" mass="22785">MSSSNSIKPPSKPGAWKVHSEEIVFETPYIRARQQRCETMRGAIVDPYHVFDLPNWAAMLAITPDHHAVLVRNYRHGSQRVMLELPGGIIDDDDPNTEHAVARELREETGYSADRIFALPPIHPYPGRFRQMAYPYLGIGAVKAHEQALEDDEDLEVITMPLGDAFRVFADGSTDIAIAHAGIMLAARHLITSNPDLSELRAHI</sequence>
<evidence type="ECO:0000256" key="5">
    <source>
        <dbReference type="ARBA" id="ARBA00022801"/>
    </source>
</evidence>
<gene>
    <name evidence="9" type="ORF">BN1012_Phect3256</name>
</gene>
<dbReference type="Proteomes" id="UP000032160">
    <property type="component" value="Chromosome I"/>
</dbReference>
<dbReference type="AlphaFoldDB" id="X5MBE4"/>
<evidence type="ECO:0000313" key="9">
    <source>
        <dbReference type="EMBL" id="CDO61468.1"/>
    </source>
</evidence>
<evidence type="ECO:0000256" key="1">
    <source>
        <dbReference type="ARBA" id="ARBA00000847"/>
    </source>
</evidence>
<dbReference type="InterPro" id="IPR000086">
    <property type="entry name" value="NUDIX_hydrolase_dom"/>
</dbReference>
<dbReference type="Gene3D" id="3.90.79.10">
    <property type="entry name" value="Nucleoside Triphosphate Pyrophosphohydrolase"/>
    <property type="match status" value="1"/>
</dbReference>
<dbReference type="PANTHER" id="PTHR11839">
    <property type="entry name" value="UDP/ADP-SUGAR PYROPHOSPHATASE"/>
    <property type="match status" value="1"/>
</dbReference>
<reference evidence="9 10" key="1">
    <citation type="journal article" date="2014" name="Front. Genet.">
        <title>Genome and metabolic network of "Candidatus Phaeomarinobacter ectocarpi" Ec32, a new candidate genus of Alphaproteobacteria frequently associated with brown algae.</title>
        <authorList>
            <person name="Dittami S.M."/>
            <person name="Barbeyron T."/>
            <person name="Boyen C."/>
            <person name="Cambefort J."/>
            <person name="Collet G."/>
            <person name="Delage L."/>
            <person name="Gobet A."/>
            <person name="Groisillier A."/>
            <person name="Leblanc C."/>
            <person name="Michel G."/>
            <person name="Scornet D."/>
            <person name="Siegel A."/>
            <person name="Tapia J.E."/>
            <person name="Tonon T."/>
        </authorList>
    </citation>
    <scope>NUCLEOTIDE SEQUENCE [LARGE SCALE GENOMIC DNA]</scope>
    <source>
        <strain evidence="9 10">Ec32</strain>
    </source>
</reference>
<evidence type="ECO:0000256" key="6">
    <source>
        <dbReference type="ARBA" id="ARBA00032162"/>
    </source>
</evidence>
<dbReference type="PANTHER" id="PTHR11839:SF18">
    <property type="entry name" value="NUDIX HYDROLASE DOMAIN-CONTAINING PROTEIN"/>
    <property type="match status" value="1"/>
</dbReference>
<dbReference type="Pfam" id="PF00293">
    <property type="entry name" value="NUDIX"/>
    <property type="match status" value="1"/>
</dbReference>
<dbReference type="GO" id="GO:0016787">
    <property type="term" value="F:hydrolase activity"/>
    <property type="evidence" value="ECO:0007669"/>
    <property type="project" value="UniProtKB-KW"/>
</dbReference>
<evidence type="ECO:0000256" key="2">
    <source>
        <dbReference type="ARBA" id="ARBA00001946"/>
    </source>
</evidence>
<evidence type="ECO:0000256" key="4">
    <source>
        <dbReference type="ARBA" id="ARBA00016377"/>
    </source>
</evidence>
<feature type="domain" description="Nudix hydrolase" evidence="8">
    <location>
        <begin position="51"/>
        <end position="184"/>
    </location>
</feature>
<evidence type="ECO:0000256" key="7">
    <source>
        <dbReference type="ARBA" id="ARBA00032272"/>
    </source>
</evidence>
<dbReference type="EMBL" id="HG966617">
    <property type="protein sequence ID" value="CDO61468.1"/>
    <property type="molecule type" value="Genomic_DNA"/>
</dbReference>
<organism evidence="9 10">
    <name type="scientific">Candidatus Phaeomarinibacter ectocarpi</name>
    <dbReference type="NCBI Taxonomy" id="1458461"/>
    <lineage>
        <taxon>Bacteria</taxon>
        <taxon>Pseudomonadati</taxon>
        <taxon>Pseudomonadota</taxon>
        <taxon>Alphaproteobacteria</taxon>
        <taxon>Hyphomicrobiales</taxon>
        <taxon>Parvibaculaceae</taxon>
        <taxon>Candidatus Phaeomarinibacter</taxon>
    </lineage>
</organism>
<comment type="similarity">
    <text evidence="3">Belongs to the Nudix hydrolase family. NudK subfamily.</text>
</comment>
<dbReference type="InterPro" id="IPR015797">
    <property type="entry name" value="NUDIX_hydrolase-like_dom_sf"/>
</dbReference>
<dbReference type="PROSITE" id="PS51462">
    <property type="entry name" value="NUDIX"/>
    <property type="match status" value="1"/>
</dbReference>
<dbReference type="KEGG" id="pect:BN1012_Phect3256"/>
<evidence type="ECO:0000313" key="10">
    <source>
        <dbReference type="Proteomes" id="UP000032160"/>
    </source>
</evidence>
<evidence type="ECO:0000259" key="8">
    <source>
        <dbReference type="PROSITE" id="PS51462"/>
    </source>
</evidence>
<dbReference type="RefSeq" id="WP_052534852.1">
    <property type="nucleotide sequence ID" value="NZ_HG966617.1"/>
</dbReference>
<dbReference type="CDD" id="cd03424">
    <property type="entry name" value="NUDIX_ADPRase_Nudt5_UGPPase_Nudt14"/>
    <property type="match status" value="1"/>
</dbReference>
<dbReference type="STRING" id="1458461.BN1012_Phect3256"/>
<comment type="cofactor">
    <cofactor evidence="2">
        <name>Mg(2+)</name>
        <dbReference type="ChEBI" id="CHEBI:18420"/>
    </cofactor>
</comment>